<name>A0AAE0SX97_9BIVA</name>
<comment type="caution">
    <text evidence="4">The sequence shown here is derived from an EMBL/GenBank/DDBJ whole genome shotgun (WGS) entry which is preliminary data.</text>
</comment>
<reference evidence="4" key="3">
    <citation type="submission" date="2023-05" db="EMBL/GenBank/DDBJ databases">
        <authorList>
            <person name="Smith C.H."/>
        </authorList>
    </citation>
    <scope>NUCLEOTIDE SEQUENCE</scope>
    <source>
        <strain evidence="4">CHS0354</strain>
        <tissue evidence="4">Mantle</tissue>
    </source>
</reference>
<feature type="chain" id="PRO_5042234133" description="EGF-like domain-containing protein" evidence="2">
    <location>
        <begin position="27"/>
        <end position="420"/>
    </location>
</feature>
<feature type="domain" description="EGF-like" evidence="3">
    <location>
        <begin position="323"/>
        <end position="338"/>
    </location>
</feature>
<dbReference type="InterPro" id="IPR000742">
    <property type="entry name" value="EGF"/>
</dbReference>
<dbReference type="PROSITE" id="PS01186">
    <property type="entry name" value="EGF_2"/>
    <property type="match status" value="1"/>
</dbReference>
<protein>
    <recommendedName>
        <fullName evidence="3">EGF-like domain-containing protein</fullName>
    </recommendedName>
</protein>
<feature type="signal peptide" evidence="2">
    <location>
        <begin position="1"/>
        <end position="26"/>
    </location>
</feature>
<evidence type="ECO:0000313" key="4">
    <source>
        <dbReference type="EMBL" id="KAK3599781.1"/>
    </source>
</evidence>
<dbReference type="EMBL" id="JAEAOA010002176">
    <property type="protein sequence ID" value="KAK3599781.1"/>
    <property type="molecule type" value="Genomic_DNA"/>
</dbReference>
<keyword evidence="2" id="KW-0732">Signal</keyword>
<keyword evidence="5" id="KW-1185">Reference proteome</keyword>
<dbReference type="Proteomes" id="UP001195483">
    <property type="component" value="Unassembled WGS sequence"/>
</dbReference>
<gene>
    <name evidence="4" type="ORF">CHS0354_037267</name>
</gene>
<evidence type="ECO:0000256" key="1">
    <source>
        <dbReference type="SAM" id="Phobius"/>
    </source>
</evidence>
<dbReference type="AlphaFoldDB" id="A0AAE0SX97"/>
<keyword evidence="1" id="KW-0472">Membrane</keyword>
<accession>A0AAE0SX97</accession>
<keyword evidence="1" id="KW-1133">Transmembrane helix</keyword>
<reference evidence="4" key="1">
    <citation type="journal article" date="2021" name="Genome Biol. Evol.">
        <title>A High-Quality Reference Genome for a Parasitic Bivalve with Doubly Uniparental Inheritance (Bivalvia: Unionida).</title>
        <authorList>
            <person name="Smith C.H."/>
        </authorList>
    </citation>
    <scope>NUCLEOTIDE SEQUENCE</scope>
    <source>
        <strain evidence="4">CHS0354</strain>
    </source>
</reference>
<organism evidence="4 5">
    <name type="scientific">Potamilus streckersoni</name>
    <dbReference type="NCBI Taxonomy" id="2493646"/>
    <lineage>
        <taxon>Eukaryota</taxon>
        <taxon>Metazoa</taxon>
        <taxon>Spiralia</taxon>
        <taxon>Lophotrochozoa</taxon>
        <taxon>Mollusca</taxon>
        <taxon>Bivalvia</taxon>
        <taxon>Autobranchia</taxon>
        <taxon>Heteroconchia</taxon>
        <taxon>Palaeoheterodonta</taxon>
        <taxon>Unionida</taxon>
        <taxon>Unionoidea</taxon>
        <taxon>Unionidae</taxon>
        <taxon>Ambleminae</taxon>
        <taxon>Lampsilini</taxon>
        <taxon>Potamilus</taxon>
    </lineage>
</organism>
<evidence type="ECO:0000259" key="3">
    <source>
        <dbReference type="PROSITE" id="PS01186"/>
    </source>
</evidence>
<reference evidence="4" key="2">
    <citation type="journal article" date="2021" name="Genome Biol. Evol.">
        <title>Developing a high-quality reference genome for a parasitic bivalve with doubly uniparental inheritance (Bivalvia: Unionida).</title>
        <authorList>
            <person name="Smith C.H."/>
        </authorList>
    </citation>
    <scope>NUCLEOTIDE SEQUENCE</scope>
    <source>
        <strain evidence="4">CHS0354</strain>
        <tissue evidence="4">Mantle</tissue>
    </source>
</reference>
<proteinExistence type="predicted"/>
<feature type="transmembrane region" description="Helical" evidence="1">
    <location>
        <begin position="367"/>
        <end position="389"/>
    </location>
</feature>
<evidence type="ECO:0000256" key="2">
    <source>
        <dbReference type="SAM" id="SignalP"/>
    </source>
</evidence>
<evidence type="ECO:0000313" key="5">
    <source>
        <dbReference type="Proteomes" id="UP001195483"/>
    </source>
</evidence>
<sequence length="420" mass="45828">MSSEDIKIQMSKSAMTVLLFVTVCHALFETALSAAPMPSSACDAWQHIAQNLSKPRRIYNVQCDNNPDDSNCAQLRCSGNYSMQLWFVKNEQNIPFCFGLYMNHCDSPVSMDYTLLIPGYNVSMAQHITHGSTVKVPGLSFSYLNIGSADVYLFFNLTKNSNSSSINFSITAKILLKVGFLSEWPSTLQKVLFPPTAIPVPPCNSTSTSNAPTRVPLTTCPSLHVNFTTQVPPATVSHPISEKVCDVGFMYGCGPYELCKEKEGLGGIFVCVCTDDAHWNRVNGLCELNQGSFGKGCELGLASNCGPNEICREKKGPGRNGICLCQDGFHQNLENNLCEVNTQIINAVTTASKQGQKASSGFQMTPLIIGAIVGGLVVIVAIIGVIIFLGRRRRLARYQNRQLLLSNEDDEEDDDANVNI</sequence>
<keyword evidence="1" id="KW-0812">Transmembrane</keyword>